<reference evidence="2 3" key="1">
    <citation type="submission" date="2022-10" db="EMBL/GenBank/DDBJ databases">
        <title>WGS assembly of Paspalum vaginatum 540-79.</title>
        <authorList>
            <person name="Sun G."/>
            <person name="Wase N."/>
            <person name="Shu S."/>
            <person name="Jenkins J."/>
            <person name="Zhou B."/>
            <person name="Torres-Rodriguez J."/>
            <person name="Chen C."/>
            <person name="Sandor L."/>
            <person name="Plott C."/>
            <person name="Yoshinga Y."/>
            <person name="Daum C."/>
            <person name="Qi P."/>
            <person name="Barry K."/>
            <person name="Lipzen A."/>
            <person name="Berry L."/>
            <person name="Pedersen C."/>
            <person name="Gottilla T."/>
            <person name="Foltz A."/>
            <person name="Yu H."/>
            <person name="O'Malley R."/>
            <person name="Zhang C."/>
            <person name="Devos K."/>
            <person name="Sigmon B."/>
            <person name="Yu B."/>
            <person name="Obata T."/>
            <person name="Schmutz J."/>
            <person name="Schnable J."/>
        </authorList>
    </citation>
    <scope>NUCLEOTIDE SEQUENCE [LARGE SCALE GENOMIC DNA]</scope>
    <source>
        <strain evidence="3">cv. 540-79</strain>
    </source>
</reference>
<evidence type="ECO:0008006" key="4">
    <source>
        <dbReference type="Google" id="ProtNLM"/>
    </source>
</evidence>
<proteinExistence type="predicted"/>
<dbReference type="OrthoDB" id="719460at2759"/>
<keyword evidence="1" id="KW-0732">Signal</keyword>
<dbReference type="GO" id="GO:0017148">
    <property type="term" value="P:negative regulation of translation"/>
    <property type="evidence" value="ECO:0007669"/>
    <property type="project" value="InterPro"/>
</dbReference>
<dbReference type="Gene3D" id="3.40.420.10">
    <property type="entry name" value="Ricin (A subunit), domain 1"/>
    <property type="match status" value="1"/>
</dbReference>
<comment type="caution">
    <text evidence="2">The sequence shown here is derived from an EMBL/GenBank/DDBJ whole genome shotgun (WGS) entry which is preliminary data.</text>
</comment>
<accession>A0A9W7XF10</accession>
<dbReference type="Proteomes" id="UP001164776">
    <property type="component" value="Unassembled WGS sequence"/>
</dbReference>
<feature type="chain" id="PRO_5040741583" description="rRNA N-glycosidase" evidence="1">
    <location>
        <begin position="33"/>
        <end position="129"/>
    </location>
</feature>
<dbReference type="SUPFAM" id="SSF56371">
    <property type="entry name" value="Ribosome inactivating proteins (RIP)"/>
    <property type="match status" value="1"/>
</dbReference>
<dbReference type="EMBL" id="MU629443">
    <property type="protein sequence ID" value="KAJ1257099.1"/>
    <property type="molecule type" value="Genomic_DNA"/>
</dbReference>
<gene>
    <name evidence="2" type="ORF">BS78_K223700</name>
</gene>
<dbReference type="InterPro" id="IPR016138">
    <property type="entry name" value="Ribosome_inactivat_prot_sub1"/>
</dbReference>
<name>A0A9W7XF10_9POAL</name>
<dbReference type="GO" id="GO:0030598">
    <property type="term" value="F:rRNA N-glycosylase activity"/>
    <property type="evidence" value="ECO:0007669"/>
    <property type="project" value="InterPro"/>
</dbReference>
<organism evidence="2 3">
    <name type="scientific">Paspalum vaginatum</name>
    <name type="common">seashore paspalum</name>
    <dbReference type="NCBI Taxonomy" id="158149"/>
    <lineage>
        <taxon>Eukaryota</taxon>
        <taxon>Viridiplantae</taxon>
        <taxon>Streptophyta</taxon>
        <taxon>Embryophyta</taxon>
        <taxon>Tracheophyta</taxon>
        <taxon>Spermatophyta</taxon>
        <taxon>Magnoliopsida</taxon>
        <taxon>Liliopsida</taxon>
        <taxon>Poales</taxon>
        <taxon>Poaceae</taxon>
        <taxon>PACMAD clade</taxon>
        <taxon>Panicoideae</taxon>
        <taxon>Andropogonodae</taxon>
        <taxon>Paspaleae</taxon>
        <taxon>Paspalinae</taxon>
        <taxon>Paspalum</taxon>
    </lineage>
</organism>
<protein>
    <recommendedName>
        <fullName evidence="4">rRNA N-glycosidase</fullName>
    </recommendedName>
</protein>
<keyword evidence="3" id="KW-1185">Reference proteome</keyword>
<evidence type="ECO:0000313" key="2">
    <source>
        <dbReference type="EMBL" id="KAJ1257099.1"/>
    </source>
</evidence>
<evidence type="ECO:0000313" key="3">
    <source>
        <dbReference type="Proteomes" id="UP001164776"/>
    </source>
</evidence>
<sequence length="129" mass="13388">MEGKGSRRSSSLVALLLLLLALVVAAFAAAAAQRPPATEKSRYMLVEVQAGADKVRMAMREDGSSFAGYANGKQQWFATPGSESLLASYGYYGRGGTAGNSRDNAGVGQGGLGTLLAMAMVVNNNRSKP</sequence>
<feature type="signal peptide" evidence="1">
    <location>
        <begin position="1"/>
        <end position="32"/>
    </location>
</feature>
<evidence type="ECO:0000256" key="1">
    <source>
        <dbReference type="SAM" id="SignalP"/>
    </source>
</evidence>
<dbReference type="AlphaFoldDB" id="A0A9W7XF10"/>
<dbReference type="InterPro" id="IPR036041">
    <property type="entry name" value="Ribosome-inact_prot_sf"/>
</dbReference>